<evidence type="ECO:0000256" key="1">
    <source>
        <dbReference type="ARBA" id="ARBA00004251"/>
    </source>
</evidence>
<dbReference type="Gramene" id="ESQ28457">
    <property type="protein sequence ID" value="ESQ28457"/>
    <property type="gene ID" value="EUTSA_v10019617mg"/>
</dbReference>
<dbReference type="AlphaFoldDB" id="V4KF56"/>
<dbReference type="PRINTS" id="PR00019">
    <property type="entry name" value="LEURICHRPT"/>
</dbReference>
<gene>
    <name evidence="11" type="ORF">EUTSA_v10019617mg</name>
</gene>
<keyword evidence="5" id="KW-0812">Transmembrane</keyword>
<proteinExistence type="inferred from homology"/>
<keyword evidence="9" id="KW-0675">Receptor</keyword>
<dbReference type="SUPFAM" id="SSF52058">
    <property type="entry name" value="L domain-like"/>
    <property type="match status" value="2"/>
</dbReference>
<dbReference type="Gene3D" id="3.80.10.10">
    <property type="entry name" value="Ribonuclease Inhibitor"/>
    <property type="match status" value="2"/>
</dbReference>
<keyword evidence="10" id="KW-0325">Glycoprotein</keyword>
<evidence type="ECO:0000313" key="12">
    <source>
        <dbReference type="Proteomes" id="UP000030689"/>
    </source>
</evidence>
<name>V4KF56_EUTSA</name>
<protein>
    <recommendedName>
        <fullName evidence="13">Leucine-rich repeat-containing N-terminal plant-type domain-containing protein</fullName>
    </recommendedName>
</protein>
<dbReference type="FunFam" id="3.80.10.10:FF:000383">
    <property type="entry name" value="Leucine-rich repeat receptor protein kinase EMS1"/>
    <property type="match status" value="1"/>
</dbReference>
<reference evidence="11 12" key="1">
    <citation type="journal article" date="2013" name="Front. Plant Sci.">
        <title>The Reference Genome of the Halophytic Plant Eutrema salsugineum.</title>
        <authorList>
            <person name="Yang R."/>
            <person name="Jarvis D.E."/>
            <person name="Chen H."/>
            <person name="Beilstein M.A."/>
            <person name="Grimwood J."/>
            <person name="Jenkins J."/>
            <person name="Shu S."/>
            <person name="Prochnik S."/>
            <person name="Xin M."/>
            <person name="Ma C."/>
            <person name="Schmutz J."/>
            <person name="Wing R.A."/>
            <person name="Mitchell-Olds T."/>
            <person name="Schumaker K.S."/>
            <person name="Wang X."/>
        </authorList>
    </citation>
    <scope>NUCLEOTIDE SEQUENCE [LARGE SCALE GENOMIC DNA]</scope>
</reference>
<evidence type="ECO:0000256" key="10">
    <source>
        <dbReference type="ARBA" id="ARBA00023180"/>
    </source>
</evidence>
<evidence type="ECO:0000313" key="11">
    <source>
        <dbReference type="EMBL" id="ESQ28457.1"/>
    </source>
</evidence>
<keyword evidence="3" id="KW-1003">Cell membrane</keyword>
<dbReference type="OMA" id="NNIFPAS"/>
<evidence type="ECO:0000256" key="2">
    <source>
        <dbReference type="ARBA" id="ARBA00009592"/>
    </source>
</evidence>
<comment type="subcellular location">
    <subcellularLocation>
        <location evidence="1">Cell membrane</location>
        <topology evidence="1">Single-pass type I membrane protein</topology>
    </subcellularLocation>
</comment>
<dbReference type="PANTHER" id="PTHR27004">
    <property type="entry name" value="RECEPTOR-LIKE PROTEIN 12 ISOFORM X1"/>
    <property type="match status" value="1"/>
</dbReference>
<keyword evidence="8" id="KW-0472">Membrane</keyword>
<keyword evidence="4" id="KW-0433">Leucine-rich repeat</keyword>
<dbReference type="KEGG" id="eus:EUTSA_v10019617mg"/>
<dbReference type="GO" id="GO:0005886">
    <property type="term" value="C:plasma membrane"/>
    <property type="evidence" value="ECO:0007669"/>
    <property type="project" value="UniProtKB-SubCell"/>
</dbReference>
<dbReference type="Proteomes" id="UP000030689">
    <property type="component" value="Unassembled WGS sequence"/>
</dbReference>
<dbReference type="InterPro" id="IPR001611">
    <property type="entry name" value="Leu-rich_rpt"/>
</dbReference>
<comment type="similarity">
    <text evidence="2">Belongs to the RLP family.</text>
</comment>
<dbReference type="InterPro" id="IPR003591">
    <property type="entry name" value="Leu-rich_rpt_typical-subtyp"/>
</dbReference>
<evidence type="ECO:0000256" key="8">
    <source>
        <dbReference type="ARBA" id="ARBA00023136"/>
    </source>
</evidence>
<evidence type="ECO:0000256" key="3">
    <source>
        <dbReference type="ARBA" id="ARBA00022475"/>
    </source>
</evidence>
<evidence type="ECO:0008006" key="13">
    <source>
        <dbReference type="Google" id="ProtNLM"/>
    </source>
</evidence>
<dbReference type="STRING" id="72664.V4KF56"/>
<dbReference type="PROSITE" id="PS51450">
    <property type="entry name" value="LRR"/>
    <property type="match status" value="1"/>
</dbReference>
<keyword evidence="12" id="KW-1185">Reference proteome</keyword>
<dbReference type="PANTHER" id="PTHR27004:SF195">
    <property type="entry name" value="RECEPTOR LIKE PROTEIN 28-RELATED"/>
    <property type="match status" value="1"/>
</dbReference>
<evidence type="ECO:0000256" key="4">
    <source>
        <dbReference type="ARBA" id="ARBA00022614"/>
    </source>
</evidence>
<evidence type="ECO:0000256" key="5">
    <source>
        <dbReference type="ARBA" id="ARBA00022692"/>
    </source>
</evidence>
<keyword evidence="7" id="KW-1133">Transmembrane helix</keyword>
<sequence length="602" mass="66457">LRFSNSINPSLPSELGNLNKLEYLSLCCHGLVGPVPSSISNLSLLSGIDLSYNYLTDIPMVQNLTKLTSIDLSPLLSYLVLSYTHFTGPIEVLNSSSSSKLEILSLRHTHFEGKILEPISKLNNIIFLDLSFLNTSYPLDLSLLSSFQSLWHLDISGNNIFPASLSSDFPLTLEWLLMAGCGIKDFPNSLKTLVNLEMVELSYNRIKGKVPKRLWSLPRLSTVYLQSNMITGFEGSSEILVNSAVQLLSLGYNNFTGLIPQCLSNFKYMNLRNNNLEGSIPDKFFSDAPLETLDVGYNQITGKLPRSLLNCSFLEFLSVDNNQIEDTFPFSLKALPSLRVLILSSNQFYGHISPPHQGPHGFSKLQIFEISNNKFTGSLPPSYFEDWKASSLNQNEYKNLYMVFAGDTIGPTSFAEAATTDRHYKGSNMKQAMTPNSYATIDLSGNKLEGQIPEFIGLLKALIAINLSNNAFTGGIPLSVSNLTDLESLDLSRNQLSGTIPNGLGSLSFLAYINPKSSFEGDAGLCGLPLDETCFGSNVPQAQHSIKDEDEDEEEEQLLNWKAVAIAYGPEVLLGLTIAQIIASYKPEWLVKIIGPTKRRNR</sequence>
<accession>V4KF56</accession>
<dbReference type="eggNOG" id="KOG0619">
    <property type="taxonomic scope" value="Eukaryota"/>
</dbReference>
<dbReference type="Pfam" id="PF00560">
    <property type="entry name" value="LRR_1"/>
    <property type="match status" value="6"/>
</dbReference>
<evidence type="ECO:0000256" key="7">
    <source>
        <dbReference type="ARBA" id="ARBA00022989"/>
    </source>
</evidence>
<dbReference type="EMBL" id="KI517953">
    <property type="protein sequence ID" value="ESQ28457.1"/>
    <property type="molecule type" value="Genomic_DNA"/>
</dbReference>
<dbReference type="SMART" id="SM00369">
    <property type="entry name" value="LRR_TYP"/>
    <property type="match status" value="5"/>
</dbReference>
<evidence type="ECO:0000256" key="9">
    <source>
        <dbReference type="ARBA" id="ARBA00023170"/>
    </source>
</evidence>
<evidence type="ECO:0000256" key="6">
    <source>
        <dbReference type="ARBA" id="ARBA00022737"/>
    </source>
</evidence>
<organism evidence="11 12">
    <name type="scientific">Eutrema salsugineum</name>
    <name type="common">Saltwater cress</name>
    <name type="synonym">Sisymbrium salsugineum</name>
    <dbReference type="NCBI Taxonomy" id="72664"/>
    <lineage>
        <taxon>Eukaryota</taxon>
        <taxon>Viridiplantae</taxon>
        <taxon>Streptophyta</taxon>
        <taxon>Embryophyta</taxon>
        <taxon>Tracheophyta</taxon>
        <taxon>Spermatophyta</taxon>
        <taxon>Magnoliopsida</taxon>
        <taxon>eudicotyledons</taxon>
        <taxon>Gunneridae</taxon>
        <taxon>Pentapetalae</taxon>
        <taxon>rosids</taxon>
        <taxon>malvids</taxon>
        <taxon>Brassicales</taxon>
        <taxon>Brassicaceae</taxon>
        <taxon>Eutremeae</taxon>
        <taxon>Eutrema</taxon>
    </lineage>
</organism>
<feature type="non-terminal residue" evidence="11">
    <location>
        <position position="1"/>
    </location>
</feature>
<keyword evidence="6" id="KW-0677">Repeat</keyword>
<dbReference type="InterPro" id="IPR032675">
    <property type="entry name" value="LRR_dom_sf"/>
</dbReference>